<dbReference type="AlphaFoldDB" id="A0A9Q8V7Z0"/>
<evidence type="ECO:0000313" key="2">
    <source>
        <dbReference type="EMBL" id="UNI16535.1"/>
    </source>
</evidence>
<organism evidence="2 3">
    <name type="scientific">Purpureocillium takamizusanense</name>
    <dbReference type="NCBI Taxonomy" id="2060973"/>
    <lineage>
        <taxon>Eukaryota</taxon>
        <taxon>Fungi</taxon>
        <taxon>Dikarya</taxon>
        <taxon>Ascomycota</taxon>
        <taxon>Pezizomycotina</taxon>
        <taxon>Sordariomycetes</taxon>
        <taxon>Hypocreomycetidae</taxon>
        <taxon>Hypocreales</taxon>
        <taxon>Ophiocordycipitaceae</taxon>
        <taxon>Purpureocillium</taxon>
    </lineage>
</organism>
<keyword evidence="3" id="KW-1185">Reference proteome</keyword>
<keyword evidence="1" id="KW-0732">Signal</keyword>
<accession>A0A9Q8V7Z0</accession>
<evidence type="ECO:0000256" key="1">
    <source>
        <dbReference type="SAM" id="SignalP"/>
    </source>
</evidence>
<dbReference type="OrthoDB" id="4658046at2759"/>
<protein>
    <submittedName>
        <fullName evidence="2">Uncharacterized protein</fullName>
    </submittedName>
</protein>
<feature type="chain" id="PRO_5040149774" evidence="1">
    <location>
        <begin position="22"/>
        <end position="81"/>
    </location>
</feature>
<dbReference type="RefSeq" id="XP_047840016.1">
    <property type="nucleotide sequence ID" value="XM_047984044.1"/>
</dbReference>
<gene>
    <name evidence="2" type="ORF">JDV02_002962</name>
</gene>
<dbReference type="EMBL" id="CP086355">
    <property type="protein sequence ID" value="UNI16535.1"/>
    <property type="molecule type" value="Genomic_DNA"/>
</dbReference>
<dbReference type="GeneID" id="72064922"/>
<dbReference type="KEGG" id="ptkz:JDV02_002962"/>
<sequence>MHFNALLSGAVAALLAAGVAADCSPTHPIGDKCPSTSEGAYFCDPSCSNVIICHDGVVQLNNKCNPGCCKYQNGGIPYCSC</sequence>
<feature type="signal peptide" evidence="1">
    <location>
        <begin position="1"/>
        <end position="21"/>
    </location>
</feature>
<proteinExistence type="predicted"/>
<name>A0A9Q8V7Z0_9HYPO</name>
<dbReference type="Proteomes" id="UP000829364">
    <property type="component" value="Chromosome 2"/>
</dbReference>
<evidence type="ECO:0000313" key="3">
    <source>
        <dbReference type="Proteomes" id="UP000829364"/>
    </source>
</evidence>
<reference evidence="2" key="1">
    <citation type="submission" date="2021-11" db="EMBL/GenBank/DDBJ databases">
        <title>Purpureocillium_takamizusanense_genome.</title>
        <authorList>
            <person name="Nguyen N.-H."/>
        </authorList>
    </citation>
    <scope>NUCLEOTIDE SEQUENCE</scope>
    <source>
        <strain evidence="2">PT3</strain>
    </source>
</reference>